<dbReference type="PANTHER" id="PTHR13789">
    <property type="entry name" value="MONOOXYGENASE"/>
    <property type="match status" value="1"/>
</dbReference>
<dbReference type="InterPro" id="IPR002938">
    <property type="entry name" value="FAD-bd"/>
</dbReference>
<evidence type="ECO:0000313" key="8">
    <source>
        <dbReference type="Proteomes" id="UP000284842"/>
    </source>
</evidence>
<evidence type="ECO:0000259" key="6">
    <source>
        <dbReference type="Pfam" id="PF01494"/>
    </source>
</evidence>
<sequence length="479" mass="53233">MSGEFVGYTHRAGVVLKFLVVGGGLSGLASAYTLRKAGHEVTLLERTDGTWRNTGTGGLRSPPNMTNLLKQWGLGPSLEHISQECKKIDFCAGYSGEKVGTLLINDYFLQDLVAPFLFMQHGDLHSSLYDLARQAGVEFRFNSNIVGSEVERGVVHLADGTSLKGDIIVAADGYDSIFRPLIVGDSDSDDSDEDTSQEKHLLVRFTLPTELLVRDPELRPLTEDPSVWSFWFGSGYVIHANMLNARGSFTVTMIMDYTGSIGPEDQEWREHRGFDDFQLNFNDFEPRTKKLLNLANSFSSRVFITRPCLETLVCDSSRLVLVGEAAHPLLPGGHHCTSLALEGAQTLGCIFSRIQSRDEISRLVTAYDEIATPHANAVHSYDHQHQKLYKAPRGAVQAARDARFRSTLIQHEGEHMEEANFRELWGMELAIFAYDAADAVEDWWGQWGSVLMRNSNKQSILSNVEISVSNDKKESGVTV</sequence>
<dbReference type="GO" id="GO:0071949">
    <property type="term" value="F:FAD binding"/>
    <property type="evidence" value="ECO:0007669"/>
    <property type="project" value="InterPro"/>
</dbReference>
<organism evidence="7 8">
    <name type="scientific">Panaeolus cyanescens</name>
    <dbReference type="NCBI Taxonomy" id="181874"/>
    <lineage>
        <taxon>Eukaryota</taxon>
        <taxon>Fungi</taxon>
        <taxon>Dikarya</taxon>
        <taxon>Basidiomycota</taxon>
        <taxon>Agaricomycotina</taxon>
        <taxon>Agaricomycetes</taxon>
        <taxon>Agaricomycetidae</taxon>
        <taxon>Agaricales</taxon>
        <taxon>Agaricineae</taxon>
        <taxon>Galeropsidaceae</taxon>
        <taxon>Panaeolus</taxon>
    </lineage>
</organism>
<dbReference type="PANTHER" id="PTHR13789:SF309">
    <property type="entry name" value="PUTATIVE (AFU_ORTHOLOGUE AFUA_6G14510)-RELATED"/>
    <property type="match status" value="1"/>
</dbReference>
<comment type="caution">
    <text evidence="7">The sequence shown here is derived from an EMBL/GenBank/DDBJ whole genome shotgun (WGS) entry which is preliminary data.</text>
</comment>
<keyword evidence="2" id="KW-0285">Flavoprotein</keyword>
<keyword evidence="5" id="KW-0503">Monooxygenase</keyword>
<dbReference type="AlphaFoldDB" id="A0A409YXY2"/>
<proteinExistence type="inferred from homology"/>
<gene>
    <name evidence="7" type="ORF">CVT24_005623</name>
</gene>
<dbReference type="InterPro" id="IPR036188">
    <property type="entry name" value="FAD/NAD-bd_sf"/>
</dbReference>
<dbReference type="STRING" id="181874.A0A409YXY2"/>
<dbReference type="InterPro" id="IPR050493">
    <property type="entry name" value="FAD-dep_Monooxygenase_BioMet"/>
</dbReference>
<evidence type="ECO:0000256" key="5">
    <source>
        <dbReference type="ARBA" id="ARBA00023033"/>
    </source>
</evidence>
<dbReference type="GO" id="GO:0004497">
    <property type="term" value="F:monooxygenase activity"/>
    <property type="evidence" value="ECO:0007669"/>
    <property type="project" value="UniProtKB-KW"/>
</dbReference>
<dbReference type="OrthoDB" id="5428495at2759"/>
<dbReference type="EMBL" id="NHTK01000317">
    <property type="protein sequence ID" value="PPR07886.1"/>
    <property type="molecule type" value="Genomic_DNA"/>
</dbReference>
<reference evidence="7 8" key="1">
    <citation type="journal article" date="2018" name="Evol. Lett.">
        <title>Horizontal gene cluster transfer increased hallucinogenic mushroom diversity.</title>
        <authorList>
            <person name="Reynolds H.T."/>
            <person name="Vijayakumar V."/>
            <person name="Gluck-Thaler E."/>
            <person name="Korotkin H.B."/>
            <person name="Matheny P.B."/>
            <person name="Slot J.C."/>
        </authorList>
    </citation>
    <scope>NUCLEOTIDE SEQUENCE [LARGE SCALE GENOMIC DNA]</scope>
    <source>
        <strain evidence="7 8">2629</strain>
    </source>
</reference>
<keyword evidence="8" id="KW-1185">Reference proteome</keyword>
<protein>
    <recommendedName>
        <fullName evidence="6">FAD-binding domain-containing protein</fullName>
    </recommendedName>
</protein>
<dbReference type="SUPFAM" id="SSF51905">
    <property type="entry name" value="FAD/NAD(P)-binding domain"/>
    <property type="match status" value="1"/>
</dbReference>
<evidence type="ECO:0000256" key="2">
    <source>
        <dbReference type="ARBA" id="ARBA00022630"/>
    </source>
</evidence>
<name>A0A409YXY2_9AGAR</name>
<dbReference type="InParanoid" id="A0A409YXY2"/>
<keyword evidence="3" id="KW-0274">FAD</keyword>
<comment type="similarity">
    <text evidence="1">Belongs to the paxM FAD-dependent monooxygenase family.</text>
</comment>
<keyword evidence="4" id="KW-0560">Oxidoreductase</keyword>
<evidence type="ECO:0000313" key="7">
    <source>
        <dbReference type="EMBL" id="PPR07886.1"/>
    </source>
</evidence>
<evidence type="ECO:0000256" key="4">
    <source>
        <dbReference type="ARBA" id="ARBA00023002"/>
    </source>
</evidence>
<evidence type="ECO:0000256" key="3">
    <source>
        <dbReference type="ARBA" id="ARBA00022827"/>
    </source>
</evidence>
<dbReference type="Pfam" id="PF01494">
    <property type="entry name" value="FAD_binding_3"/>
    <property type="match status" value="1"/>
</dbReference>
<dbReference type="PRINTS" id="PR00420">
    <property type="entry name" value="RNGMNOXGNASE"/>
</dbReference>
<evidence type="ECO:0000256" key="1">
    <source>
        <dbReference type="ARBA" id="ARBA00007992"/>
    </source>
</evidence>
<dbReference type="Gene3D" id="3.50.50.60">
    <property type="entry name" value="FAD/NAD(P)-binding domain"/>
    <property type="match status" value="1"/>
</dbReference>
<feature type="domain" description="FAD-binding" evidence="6">
    <location>
        <begin position="19"/>
        <end position="181"/>
    </location>
</feature>
<dbReference type="Proteomes" id="UP000284842">
    <property type="component" value="Unassembled WGS sequence"/>
</dbReference>
<accession>A0A409YXY2</accession>